<dbReference type="AlphaFoldDB" id="A0A081KFG8"/>
<evidence type="ECO:0000259" key="7">
    <source>
        <dbReference type="Pfam" id="PF01979"/>
    </source>
</evidence>
<feature type="domain" description="Amidohydrolase-related" evidence="7">
    <location>
        <begin position="54"/>
        <end position="372"/>
    </location>
</feature>
<protein>
    <recommendedName>
        <fullName evidence="1">Isoaspartyl dipeptidase</fullName>
        <ecNumber evidence="1">3.4.19.-</ecNumber>
    </recommendedName>
</protein>
<evidence type="ECO:0000256" key="1">
    <source>
        <dbReference type="PIRNR" id="PIRNR001238"/>
    </source>
</evidence>
<name>A0A081KFG8_9GAMM</name>
<feature type="binding site" evidence="3">
    <location>
        <position position="227"/>
    </location>
    <ligand>
        <name>substrate</name>
    </ligand>
</feature>
<keyword evidence="1 4" id="KW-0862">Zinc</keyword>
<feature type="active site" description="Proton acceptor" evidence="2">
    <location>
        <position position="282"/>
    </location>
</feature>
<feature type="binding site" evidence="4">
    <location>
        <position position="195"/>
    </location>
    <ligand>
        <name>Zn(2+)</name>
        <dbReference type="ChEBI" id="CHEBI:29105"/>
        <label>2</label>
        <note>catalytic</note>
    </ligand>
</feature>
<dbReference type="GO" id="GO:0008798">
    <property type="term" value="F:beta-aspartyl-peptidase activity"/>
    <property type="evidence" value="ECO:0007669"/>
    <property type="project" value="InterPro"/>
</dbReference>
<comment type="cofactor">
    <cofactor evidence="1 4">
        <name>Zn(2+)</name>
        <dbReference type="ChEBI" id="CHEBI:29105"/>
    </cofactor>
    <text evidence="1 4">Binds 2 Zn(2+) ions per subunit.</text>
</comment>
<evidence type="ECO:0000313" key="9">
    <source>
        <dbReference type="Proteomes" id="UP000027997"/>
    </source>
</evidence>
<keyword evidence="1" id="KW-0378">Hydrolase</keyword>
<feature type="binding site" description="via carbamate group" evidence="4">
    <location>
        <position position="156"/>
    </location>
    <ligand>
        <name>Zn(2+)</name>
        <dbReference type="ChEBI" id="CHEBI:29105"/>
        <label>1</label>
        <note>catalytic</note>
    </ligand>
</feature>
<dbReference type="PROSITE" id="PS51347">
    <property type="entry name" value="PHOSPHOTRIESTERASE_2"/>
    <property type="match status" value="1"/>
</dbReference>
<gene>
    <name evidence="8" type="ORF">GV64_21135</name>
</gene>
<evidence type="ECO:0000256" key="3">
    <source>
        <dbReference type="PIRSR" id="PIRSR001238-2"/>
    </source>
</evidence>
<dbReference type="InterPro" id="IPR006680">
    <property type="entry name" value="Amidohydro-rel"/>
</dbReference>
<dbReference type="NCBIfam" id="TIGR01975">
    <property type="entry name" value="isoAsp_dipep"/>
    <property type="match status" value="1"/>
</dbReference>
<dbReference type="eggNOG" id="COG0044">
    <property type="taxonomic scope" value="Bacteria"/>
</dbReference>
<dbReference type="PANTHER" id="PTHR11647:SF1">
    <property type="entry name" value="COLLAPSIN RESPONSE MEDIATOR PROTEIN"/>
    <property type="match status" value="1"/>
</dbReference>
<organism evidence="8 9">
    <name type="scientific">Endozoicomonas elysicola</name>
    <dbReference type="NCBI Taxonomy" id="305900"/>
    <lineage>
        <taxon>Bacteria</taxon>
        <taxon>Pseudomonadati</taxon>
        <taxon>Pseudomonadota</taxon>
        <taxon>Gammaproteobacteria</taxon>
        <taxon>Oceanospirillales</taxon>
        <taxon>Endozoicomonadaceae</taxon>
        <taxon>Endozoicomonas</taxon>
    </lineage>
</organism>
<dbReference type="Gene3D" id="3.20.20.140">
    <property type="entry name" value="Metal-dependent hydrolases"/>
    <property type="match status" value="1"/>
</dbReference>
<dbReference type="GO" id="GO:0005737">
    <property type="term" value="C:cytoplasm"/>
    <property type="evidence" value="ECO:0007669"/>
    <property type="project" value="UniProtKB-SubCell"/>
</dbReference>
<feature type="binding site" evidence="3">
    <location>
        <position position="286"/>
    </location>
    <ligand>
        <name>substrate</name>
    </ligand>
</feature>
<feature type="binding site" evidence="4">
    <location>
        <position position="62"/>
    </location>
    <ligand>
        <name>Zn(2+)</name>
        <dbReference type="ChEBI" id="CHEBI:29105"/>
        <label>1</label>
        <note>catalytic</note>
    </ligand>
</feature>
<evidence type="ECO:0000256" key="2">
    <source>
        <dbReference type="PIRSR" id="PIRSR001238-1"/>
    </source>
</evidence>
<dbReference type="EC" id="3.4.19.-" evidence="1"/>
<dbReference type="PIRSF" id="PIRSF001238">
    <property type="entry name" value="IadA"/>
    <property type="match status" value="1"/>
</dbReference>
<evidence type="ECO:0000313" key="8">
    <source>
        <dbReference type="EMBL" id="KEI72894.1"/>
    </source>
</evidence>
<evidence type="ECO:0000256" key="5">
    <source>
        <dbReference type="PIRSR" id="PIRSR001238-50"/>
    </source>
</evidence>
<accession>A0A081KFG8</accession>
<feature type="modified residue" description="N6-carboxylysine" evidence="5 6">
    <location>
        <position position="156"/>
    </location>
</feature>
<dbReference type="Pfam" id="PF01979">
    <property type="entry name" value="Amidohydro_1"/>
    <property type="match status" value="1"/>
</dbReference>
<feature type="binding site" evidence="3">
    <location>
        <position position="131"/>
    </location>
    <ligand>
        <name>substrate</name>
    </ligand>
</feature>
<keyword evidence="9" id="KW-1185">Reference proteome</keyword>
<reference evidence="8 9" key="1">
    <citation type="submission" date="2014-06" db="EMBL/GenBank/DDBJ databases">
        <title>Whole Genome Sequences of Three Symbiotic Endozoicomonas Bacteria.</title>
        <authorList>
            <person name="Neave M.J."/>
            <person name="Apprill A."/>
            <person name="Voolstra C.R."/>
        </authorList>
    </citation>
    <scope>NUCLEOTIDE SEQUENCE [LARGE SCALE GENOMIC DNA]</scope>
    <source>
        <strain evidence="8 9">DSM 22380</strain>
    </source>
</reference>
<evidence type="ECO:0000256" key="4">
    <source>
        <dbReference type="PIRSR" id="PIRSR001238-3"/>
    </source>
</evidence>
<dbReference type="PANTHER" id="PTHR11647">
    <property type="entry name" value="HYDRANTOINASE/DIHYDROPYRIMIDINASE FAMILY MEMBER"/>
    <property type="match status" value="1"/>
</dbReference>
<dbReference type="GO" id="GO:0008237">
    <property type="term" value="F:metallopeptidase activity"/>
    <property type="evidence" value="ECO:0007669"/>
    <property type="project" value="UniProtKB-KW"/>
</dbReference>
<dbReference type="InterPro" id="IPR001559">
    <property type="entry name" value="Phosphotriesterase"/>
</dbReference>
<comment type="similarity">
    <text evidence="6">Belongs to the metallo-dependent hydrolases superfamily. Phosphotriesterase family.</text>
</comment>
<dbReference type="InterPro" id="IPR050378">
    <property type="entry name" value="Metallo-dep_Hydrolases_sf"/>
</dbReference>
<feature type="binding site" description="via carbamate group" evidence="4">
    <location>
        <position position="156"/>
    </location>
    <ligand>
        <name>Zn(2+)</name>
        <dbReference type="ChEBI" id="CHEBI:29105"/>
        <label>2</label>
        <note>catalytic</note>
    </ligand>
</feature>
<dbReference type="SUPFAM" id="SSF51338">
    <property type="entry name" value="Composite domain of metallo-dependent hydrolases"/>
    <property type="match status" value="1"/>
</dbReference>
<dbReference type="STRING" id="305900.GV64_21135"/>
<dbReference type="RefSeq" id="WP_020581584.1">
    <property type="nucleotide sequence ID" value="NZ_JOJP01000001.1"/>
</dbReference>
<feature type="binding site" evidence="4">
    <location>
        <position position="64"/>
    </location>
    <ligand>
        <name>Zn(2+)</name>
        <dbReference type="ChEBI" id="CHEBI:29105"/>
        <label>1</label>
        <note>catalytic</note>
    </ligand>
</feature>
<dbReference type="InterPro" id="IPR032466">
    <property type="entry name" value="Metal_Hydrolase"/>
</dbReference>
<comment type="function">
    <text evidence="1">Catalyzes the hydrolytic cleavage of a subset of L-isoaspartyl (L-beta-aspartyl) dipeptides. Used to degrade proteins damaged by L-isoaspartyl residues formation.</text>
</comment>
<feature type="binding site" evidence="4">
    <location>
        <position position="282"/>
    </location>
    <ligand>
        <name>Zn(2+)</name>
        <dbReference type="ChEBI" id="CHEBI:29105"/>
        <label>1</label>
        <note>catalytic</note>
    </ligand>
</feature>
<dbReference type="Proteomes" id="UP000027997">
    <property type="component" value="Unassembled WGS sequence"/>
</dbReference>
<sequence length="387" mass="41268">MQLLIKGADVFAPEALGRKDILISNGKILAIEENINESGLIGPVEVIDGQGKLAIPGLVDTHQHFIGGGGEGGYRTRTPELTLTQQTLNGVTTALGLLGTDSLSRHVESLYAKTKGFNEEGITAVMITGAYHLPSPTITGSVQRDIAFIDPVIGVKLAVADHRGPFVTRDELGHLVSEVRVASLIANKKGIITVHTGAGKACLDQVFDILEVSDYQPERFVPTHINRPDTWESAVRLAKMGAYIDGTGILHDDGGAGKITCADATRMSIEEGIESRFTFSSDAGGSMPKWNENRTRIIGMGVGTPDSLLIEVRRGVEKGLTLSQMLAPVTINAAHQIGLEDRKGQLLPGFDGDVVLLDQDSLQLTDTIAKGQWMVASGEAIVKGTFE</sequence>
<dbReference type="GO" id="GO:0008270">
    <property type="term" value="F:zinc ion binding"/>
    <property type="evidence" value="ECO:0007669"/>
    <property type="project" value="InterPro"/>
</dbReference>
<dbReference type="InterPro" id="IPR011059">
    <property type="entry name" value="Metal-dep_hydrolase_composite"/>
</dbReference>
<dbReference type="SUPFAM" id="SSF51556">
    <property type="entry name" value="Metallo-dependent hydrolases"/>
    <property type="match status" value="1"/>
</dbReference>
<comment type="caution">
    <text evidence="8">The sequence shown here is derived from an EMBL/GenBank/DDBJ whole genome shotgun (WGS) entry which is preliminary data.</text>
</comment>
<keyword evidence="1" id="KW-0645">Protease</keyword>
<dbReference type="GO" id="GO:0016810">
    <property type="term" value="F:hydrolase activity, acting on carbon-nitrogen (but not peptide) bonds"/>
    <property type="evidence" value="ECO:0007669"/>
    <property type="project" value="InterPro"/>
</dbReference>
<dbReference type="InterPro" id="IPR010229">
    <property type="entry name" value="Pept_M38_dipep"/>
</dbReference>
<feature type="binding site" evidence="3">
    <location>
        <begin position="69"/>
        <end position="71"/>
    </location>
    <ligand>
        <name>substrate</name>
    </ligand>
</feature>
<dbReference type="Gene3D" id="2.30.40.10">
    <property type="entry name" value="Urease, subunit C, domain 1"/>
    <property type="match status" value="1"/>
</dbReference>
<comment type="PTM">
    <text evidence="1">Carboxylation allows a single lysine to coordinate two zinc ions.</text>
</comment>
<dbReference type="GO" id="GO:0006508">
    <property type="term" value="P:proteolysis"/>
    <property type="evidence" value="ECO:0007669"/>
    <property type="project" value="UniProtKB-KW"/>
</dbReference>
<feature type="binding site" evidence="3">
    <location>
        <position position="100"/>
    </location>
    <ligand>
        <name>substrate</name>
    </ligand>
</feature>
<dbReference type="EMBL" id="JOJP01000001">
    <property type="protein sequence ID" value="KEI72894.1"/>
    <property type="molecule type" value="Genomic_DNA"/>
</dbReference>
<proteinExistence type="inferred from homology"/>
<feature type="binding site" evidence="4">
    <location>
        <position position="224"/>
    </location>
    <ligand>
        <name>Zn(2+)</name>
        <dbReference type="ChEBI" id="CHEBI:29105"/>
        <label>2</label>
        <note>catalytic</note>
    </ligand>
</feature>
<keyword evidence="1 4" id="KW-0479">Metal-binding</keyword>
<comment type="subcellular location">
    <subcellularLocation>
        <location evidence="1">Cytoplasm</location>
    </subcellularLocation>
</comment>
<feature type="binding site" evidence="3">
    <location>
        <position position="163"/>
    </location>
    <ligand>
        <name>substrate</name>
    </ligand>
</feature>
<comment type="similarity">
    <text evidence="1">Belongs to the peptidase M38 family.</text>
</comment>
<comment type="PTM">
    <text evidence="5">Carbamylation allows a single lysine to coordinate two zinc ions.</text>
</comment>
<evidence type="ECO:0000256" key="6">
    <source>
        <dbReference type="PROSITE-ProRule" id="PRU00679"/>
    </source>
</evidence>
<keyword evidence="1" id="KW-0482">Metalloprotease</keyword>